<evidence type="ECO:0000313" key="2">
    <source>
        <dbReference type="EMBL" id="CAH1430655.1"/>
    </source>
</evidence>
<evidence type="ECO:0000313" key="3">
    <source>
        <dbReference type="Proteomes" id="UP001157418"/>
    </source>
</evidence>
<proteinExistence type="predicted"/>
<gene>
    <name evidence="2" type="ORF">LVIROSA_LOCUS17413</name>
</gene>
<name>A0AAU9MWA8_9ASTR</name>
<keyword evidence="1" id="KW-1133">Transmembrane helix</keyword>
<comment type="caution">
    <text evidence="2">The sequence shown here is derived from an EMBL/GenBank/DDBJ whole genome shotgun (WGS) entry which is preliminary data.</text>
</comment>
<protein>
    <submittedName>
        <fullName evidence="2">Uncharacterized protein</fullName>
    </submittedName>
</protein>
<feature type="transmembrane region" description="Helical" evidence="1">
    <location>
        <begin position="57"/>
        <end position="81"/>
    </location>
</feature>
<organism evidence="2 3">
    <name type="scientific">Lactuca virosa</name>
    <dbReference type="NCBI Taxonomy" id="75947"/>
    <lineage>
        <taxon>Eukaryota</taxon>
        <taxon>Viridiplantae</taxon>
        <taxon>Streptophyta</taxon>
        <taxon>Embryophyta</taxon>
        <taxon>Tracheophyta</taxon>
        <taxon>Spermatophyta</taxon>
        <taxon>Magnoliopsida</taxon>
        <taxon>eudicotyledons</taxon>
        <taxon>Gunneridae</taxon>
        <taxon>Pentapetalae</taxon>
        <taxon>asterids</taxon>
        <taxon>campanulids</taxon>
        <taxon>Asterales</taxon>
        <taxon>Asteraceae</taxon>
        <taxon>Cichorioideae</taxon>
        <taxon>Cichorieae</taxon>
        <taxon>Lactucinae</taxon>
        <taxon>Lactuca</taxon>
    </lineage>
</organism>
<dbReference type="AlphaFoldDB" id="A0AAU9MWA8"/>
<dbReference type="Proteomes" id="UP001157418">
    <property type="component" value="Unassembled WGS sequence"/>
</dbReference>
<evidence type="ECO:0000256" key="1">
    <source>
        <dbReference type="SAM" id="Phobius"/>
    </source>
</evidence>
<sequence length="100" mass="11166">MQVDWANINLQKSTTLSTNEVDSLLNCYSATKNPSPFETISQGNSSTFWVVGFLKRIVTLIVVIIIDFNINSPIVCVVSTLTRFQRKGRLGEQNEVNDVS</sequence>
<accession>A0AAU9MWA8</accession>
<keyword evidence="1" id="KW-0472">Membrane</keyword>
<dbReference type="EMBL" id="CAKMRJ010003334">
    <property type="protein sequence ID" value="CAH1430655.1"/>
    <property type="molecule type" value="Genomic_DNA"/>
</dbReference>
<keyword evidence="1" id="KW-0812">Transmembrane</keyword>
<keyword evidence="3" id="KW-1185">Reference proteome</keyword>
<reference evidence="2 3" key="1">
    <citation type="submission" date="2022-01" db="EMBL/GenBank/DDBJ databases">
        <authorList>
            <person name="Xiong W."/>
            <person name="Schranz E."/>
        </authorList>
    </citation>
    <scope>NUCLEOTIDE SEQUENCE [LARGE SCALE GENOMIC DNA]</scope>
</reference>